<sequence>MTPYRERNYFYQCNQRVDKLRWLACARCGDKTRTQKQVCEIFNTKYPDRRISQSTNQLEHNSSSCALTRARSACETSGNFSHNRWMQFPEDHPCTPLGDLYAAPYDFSIVESSAGNPLLSAGTEPPPILLKKLKFEKYEVCKLSNETGNVAPDLAALRRRDFEERSRRLDDFGEIRWNEIENMSDRTS</sequence>
<protein>
    <submittedName>
        <fullName evidence="1">Uncharacterized protein</fullName>
    </submittedName>
</protein>
<gene>
    <name evidence="1" type="ORF">NQ318_013162</name>
</gene>
<evidence type="ECO:0000313" key="1">
    <source>
        <dbReference type="EMBL" id="KAJ8944825.1"/>
    </source>
</evidence>
<comment type="caution">
    <text evidence="1">The sequence shown here is derived from an EMBL/GenBank/DDBJ whole genome shotgun (WGS) entry which is preliminary data.</text>
</comment>
<name>A0AAV8Y1H9_9CUCU</name>
<keyword evidence="2" id="KW-1185">Reference proteome</keyword>
<dbReference type="Proteomes" id="UP001162162">
    <property type="component" value="Unassembled WGS sequence"/>
</dbReference>
<proteinExistence type="predicted"/>
<dbReference type="EMBL" id="JAPWTK010000238">
    <property type="protein sequence ID" value="KAJ8944825.1"/>
    <property type="molecule type" value="Genomic_DNA"/>
</dbReference>
<accession>A0AAV8Y1H9</accession>
<organism evidence="1 2">
    <name type="scientific">Aromia moschata</name>
    <dbReference type="NCBI Taxonomy" id="1265417"/>
    <lineage>
        <taxon>Eukaryota</taxon>
        <taxon>Metazoa</taxon>
        <taxon>Ecdysozoa</taxon>
        <taxon>Arthropoda</taxon>
        <taxon>Hexapoda</taxon>
        <taxon>Insecta</taxon>
        <taxon>Pterygota</taxon>
        <taxon>Neoptera</taxon>
        <taxon>Endopterygota</taxon>
        <taxon>Coleoptera</taxon>
        <taxon>Polyphaga</taxon>
        <taxon>Cucujiformia</taxon>
        <taxon>Chrysomeloidea</taxon>
        <taxon>Cerambycidae</taxon>
        <taxon>Cerambycinae</taxon>
        <taxon>Callichromatini</taxon>
        <taxon>Aromia</taxon>
    </lineage>
</organism>
<reference evidence="1" key="1">
    <citation type="journal article" date="2023" name="Insect Mol. Biol.">
        <title>Genome sequencing provides insights into the evolution of gene families encoding plant cell wall-degrading enzymes in longhorned beetles.</title>
        <authorList>
            <person name="Shin N.R."/>
            <person name="Okamura Y."/>
            <person name="Kirsch R."/>
            <person name="Pauchet Y."/>
        </authorList>
    </citation>
    <scope>NUCLEOTIDE SEQUENCE</scope>
    <source>
        <strain evidence="1">AMC_N1</strain>
    </source>
</reference>
<evidence type="ECO:0000313" key="2">
    <source>
        <dbReference type="Proteomes" id="UP001162162"/>
    </source>
</evidence>
<dbReference type="AlphaFoldDB" id="A0AAV8Y1H9"/>